<dbReference type="SUPFAM" id="SSF53098">
    <property type="entry name" value="Ribonuclease H-like"/>
    <property type="match status" value="1"/>
</dbReference>
<dbReference type="EMBL" id="CDMY01000413">
    <property type="protein sequence ID" value="CEM11281.1"/>
    <property type="molecule type" value="Genomic_DNA"/>
</dbReference>
<dbReference type="Gene3D" id="3.30.420.10">
    <property type="entry name" value="Ribonuclease H-like superfamily/Ribonuclease H"/>
    <property type="match status" value="1"/>
</dbReference>
<dbReference type="PANTHER" id="PTHR22891">
    <property type="entry name" value="EUKARYOTIC TRANSLATION INITIATION FACTOR 2C"/>
    <property type="match status" value="1"/>
</dbReference>
<evidence type="ECO:0000313" key="2">
    <source>
        <dbReference type="EMBL" id="CEM11281.1"/>
    </source>
</evidence>
<dbReference type="Gene3D" id="2.170.260.10">
    <property type="entry name" value="paz domain"/>
    <property type="match status" value="1"/>
</dbReference>
<dbReference type="PROSITE" id="PS50822">
    <property type="entry name" value="PIWI"/>
    <property type="match status" value="1"/>
</dbReference>
<dbReference type="GO" id="GO:0003723">
    <property type="term" value="F:RNA binding"/>
    <property type="evidence" value="ECO:0007669"/>
    <property type="project" value="InterPro"/>
</dbReference>
<dbReference type="Gene3D" id="3.40.50.2300">
    <property type="match status" value="1"/>
</dbReference>
<dbReference type="InterPro" id="IPR003100">
    <property type="entry name" value="PAZ_dom"/>
</dbReference>
<name>A0A0G4FE78_VITBC</name>
<organism evidence="2 3">
    <name type="scientific">Vitrella brassicaformis (strain CCMP3155)</name>
    <dbReference type="NCBI Taxonomy" id="1169540"/>
    <lineage>
        <taxon>Eukaryota</taxon>
        <taxon>Sar</taxon>
        <taxon>Alveolata</taxon>
        <taxon>Colpodellida</taxon>
        <taxon>Vitrellaceae</taxon>
        <taxon>Vitrella</taxon>
    </lineage>
</organism>
<proteinExistence type="predicted"/>
<feature type="non-terminal residue" evidence="2">
    <location>
        <position position="1"/>
    </location>
</feature>
<dbReference type="Proteomes" id="UP000041254">
    <property type="component" value="Unassembled WGS sequence"/>
</dbReference>
<dbReference type="InterPro" id="IPR036085">
    <property type="entry name" value="PAZ_dom_sf"/>
</dbReference>
<keyword evidence="3" id="KW-1185">Reference proteome</keyword>
<dbReference type="OMA" id="ADWQMAF"/>
<dbReference type="SMART" id="SM00949">
    <property type="entry name" value="PAZ"/>
    <property type="match status" value="1"/>
</dbReference>
<accession>A0A0G4FE78</accession>
<dbReference type="SMART" id="SM00950">
    <property type="entry name" value="Piwi"/>
    <property type="match status" value="1"/>
</dbReference>
<protein>
    <recommendedName>
        <fullName evidence="1">Piwi domain-containing protein</fullName>
    </recommendedName>
</protein>
<dbReference type="AlphaFoldDB" id="A0A0G4FE78"/>
<sequence length="627" mass="69689">GKSLYLQADLTHRIVHNETLLAVIQNEKARRRRFNGSEDAFHTHINNKFRGRRVMTSYVEFNESPATRFEDETGNESTSIAEYLFKMYGVQCQPNQPLVVSERRKKVTNSEGVREVVIRTIKLPVQCVTLTGLDETIRNDHLINDLVGKSCRMTPDDRLKRAHRFVEVLRDNPNSKAVLDRFKLEICDAKESVTGRNLNASANANSFRYYDRPNTLEMLQAPRGGAALRGDSLNFTPKGCLKPVKLEKWVVLADKADAIQAQRMARDISNSAHALGMEWEAPKWLINMSLTAALTPNTPDHQTLVEAISGAQCVVCLLPNSKGKTTSVTLLYNGLKQLLTCEGSQCACVAQCVQSKTLASNKWQTAAPKVVQQIVCKVGGAAWGLNVKGRKPLMAIGVDSRKSKDSTIVSLCATVDDLLIEHFTMSQVYSSEMDLAGALNNFIIRACETFEQRNNIGVRRVVIYRTGLGEGQKVAATEYEIPAIKTGLEHACGDKQPELAVILTTQQTNTRFATAKGNQLSNPPPLSVFDKGVADDQVYVWYGCHQQVTSGTITPTKYEVLHMDRWGLDVDQTINLTMQLSTMYQNWSGPIRVPAVVKMAEVCARKVAENLSCKTPTDHLATLPWYL</sequence>
<dbReference type="OrthoDB" id="445936at2759"/>
<dbReference type="InterPro" id="IPR036397">
    <property type="entry name" value="RNaseH_sf"/>
</dbReference>
<reference evidence="2 3" key="1">
    <citation type="submission" date="2014-11" db="EMBL/GenBank/DDBJ databases">
        <authorList>
            <person name="Zhu J."/>
            <person name="Qi W."/>
            <person name="Song R."/>
        </authorList>
    </citation>
    <scope>NUCLEOTIDE SEQUENCE [LARGE SCALE GENOMIC DNA]</scope>
</reference>
<evidence type="ECO:0000313" key="3">
    <source>
        <dbReference type="Proteomes" id="UP000041254"/>
    </source>
</evidence>
<dbReference type="VEuPathDB" id="CryptoDB:Vbra_15111"/>
<evidence type="ECO:0000259" key="1">
    <source>
        <dbReference type="PROSITE" id="PS50822"/>
    </source>
</evidence>
<dbReference type="InterPro" id="IPR003165">
    <property type="entry name" value="Piwi"/>
</dbReference>
<dbReference type="Pfam" id="PF02171">
    <property type="entry name" value="Piwi"/>
    <property type="match status" value="1"/>
</dbReference>
<dbReference type="InParanoid" id="A0A0G4FE78"/>
<dbReference type="InterPro" id="IPR012337">
    <property type="entry name" value="RNaseH-like_sf"/>
</dbReference>
<gene>
    <name evidence="2" type="ORF">Vbra_15111</name>
</gene>
<feature type="domain" description="Piwi" evidence="1">
    <location>
        <begin position="350"/>
        <end position="612"/>
    </location>
</feature>
<dbReference type="SUPFAM" id="SSF101690">
    <property type="entry name" value="PAZ domain"/>
    <property type="match status" value="1"/>
</dbReference>